<accession>A0A226DUP5</accession>
<gene>
    <name evidence="7" type="ORF">Fcan01_17390</name>
</gene>
<keyword evidence="2" id="KW-0719">Serine esterase</keyword>
<dbReference type="EMBL" id="LNIX01000012">
    <property type="protein sequence ID" value="OXA47946.1"/>
    <property type="molecule type" value="Genomic_DNA"/>
</dbReference>
<dbReference type="InterPro" id="IPR029058">
    <property type="entry name" value="AB_hydrolase_fold"/>
</dbReference>
<dbReference type="GO" id="GO:0052689">
    <property type="term" value="F:carboxylic ester hydrolase activity"/>
    <property type="evidence" value="ECO:0007669"/>
    <property type="project" value="UniProtKB-KW"/>
</dbReference>
<evidence type="ECO:0000256" key="2">
    <source>
        <dbReference type="ARBA" id="ARBA00022487"/>
    </source>
</evidence>
<dbReference type="Gene3D" id="3.40.50.1820">
    <property type="entry name" value="alpha/beta hydrolase"/>
    <property type="match status" value="1"/>
</dbReference>
<feature type="chain" id="PRO_5011828036" description="Carboxylic ester hydrolase" evidence="5">
    <location>
        <begin position="28"/>
        <end position="589"/>
    </location>
</feature>
<sequence>MMRIASIKIWQTFAVLNWQLFLPCVLCIEIIVEPPPPFAETRNGWVEGYIQETVGGHPIVAFEGIKYAEGPTGQLRFRDPVPVKPWTGIFEAVKKSPACLQLDMSKFMYLHGTEDCLFLNVYTPVFGDAIPPDPVKKTGRESKLPVLIYIHGGGYIYGRSSEIGAAYLLNKENVVLVTINYRVGVLGFFSTGDDEASGNWGMKDQALAIKWVVENIENFGGDPKRITLVGNSAGAASVGLHMVSPQSKDLFQQAILESGSPFANWAVQNETYSSSMVVAREMGCHKRGNSAAIVSCLRAKDADWVVGRSIKAWRMLLLSRLPFGPVVESAWTKSPFLTEAPEVSYRHGRVSRVPMIVGLNKDEGSVFAAGIQLYPSHRTHINLNWNSIIPYALSFENRTTPQNAGQIAQKIKTYYLGKDPKITFRNRKKWMKIFGDRMIVQGVHAMMEQHSKIAPTYGYMFSYAGERSIVQTIGLNRDNWGVAHTNEMLYLYNNTKQFPNMNETSKDFKVLETLVNLWTSFAETGTPSLNESDYRSPAKIWKPISPSAMQLLEINFVNQVPRMIKFPQEISERVEFWKSLGLRGDPVFL</sequence>
<dbReference type="SUPFAM" id="SSF53474">
    <property type="entry name" value="alpha/beta-Hydrolases"/>
    <property type="match status" value="1"/>
</dbReference>
<dbReference type="EC" id="3.1.1.-" evidence="5"/>
<evidence type="ECO:0000313" key="7">
    <source>
        <dbReference type="EMBL" id="OXA47946.1"/>
    </source>
</evidence>
<dbReference type="PANTHER" id="PTHR11559">
    <property type="entry name" value="CARBOXYLESTERASE"/>
    <property type="match status" value="1"/>
</dbReference>
<keyword evidence="3 5" id="KW-0378">Hydrolase</keyword>
<feature type="signal peptide" evidence="5">
    <location>
        <begin position="1"/>
        <end position="27"/>
    </location>
</feature>
<keyword evidence="8" id="KW-1185">Reference proteome</keyword>
<dbReference type="Pfam" id="PF00135">
    <property type="entry name" value="COesterase"/>
    <property type="match status" value="1"/>
</dbReference>
<dbReference type="PROSITE" id="PS00941">
    <property type="entry name" value="CARBOXYLESTERASE_B_2"/>
    <property type="match status" value="1"/>
</dbReference>
<evidence type="ECO:0000256" key="5">
    <source>
        <dbReference type="RuleBase" id="RU361235"/>
    </source>
</evidence>
<dbReference type="InterPro" id="IPR002018">
    <property type="entry name" value="CarbesteraseB"/>
</dbReference>
<dbReference type="InterPro" id="IPR019826">
    <property type="entry name" value="Carboxylesterase_B_AS"/>
</dbReference>
<keyword evidence="5" id="KW-0732">Signal</keyword>
<reference evidence="7 8" key="1">
    <citation type="submission" date="2015-12" db="EMBL/GenBank/DDBJ databases">
        <title>The genome of Folsomia candida.</title>
        <authorList>
            <person name="Faddeeva A."/>
            <person name="Derks M.F."/>
            <person name="Anvar Y."/>
            <person name="Smit S."/>
            <person name="Van Straalen N."/>
            <person name="Roelofs D."/>
        </authorList>
    </citation>
    <scope>NUCLEOTIDE SEQUENCE [LARGE SCALE GENOMIC DNA]</scope>
    <source>
        <strain evidence="7 8">VU population</strain>
        <tissue evidence="7">Whole body</tissue>
    </source>
</reference>
<dbReference type="Proteomes" id="UP000198287">
    <property type="component" value="Unassembled WGS sequence"/>
</dbReference>
<comment type="caution">
    <text evidence="7">The sequence shown here is derived from an EMBL/GenBank/DDBJ whole genome shotgun (WGS) entry which is preliminary data.</text>
</comment>
<organism evidence="7 8">
    <name type="scientific">Folsomia candida</name>
    <name type="common">Springtail</name>
    <dbReference type="NCBI Taxonomy" id="158441"/>
    <lineage>
        <taxon>Eukaryota</taxon>
        <taxon>Metazoa</taxon>
        <taxon>Ecdysozoa</taxon>
        <taxon>Arthropoda</taxon>
        <taxon>Hexapoda</taxon>
        <taxon>Collembola</taxon>
        <taxon>Entomobryomorpha</taxon>
        <taxon>Isotomoidea</taxon>
        <taxon>Isotomidae</taxon>
        <taxon>Proisotominae</taxon>
        <taxon>Folsomia</taxon>
    </lineage>
</organism>
<dbReference type="AlphaFoldDB" id="A0A226DUP5"/>
<feature type="domain" description="Carboxylesterase type B" evidence="6">
    <location>
        <begin position="37"/>
        <end position="562"/>
    </location>
</feature>
<evidence type="ECO:0000256" key="1">
    <source>
        <dbReference type="ARBA" id="ARBA00005964"/>
    </source>
</evidence>
<dbReference type="PROSITE" id="PS00122">
    <property type="entry name" value="CARBOXYLESTERASE_B_1"/>
    <property type="match status" value="1"/>
</dbReference>
<evidence type="ECO:0000259" key="6">
    <source>
        <dbReference type="Pfam" id="PF00135"/>
    </source>
</evidence>
<dbReference type="InterPro" id="IPR050309">
    <property type="entry name" value="Type-B_Carboxylest/Lipase"/>
</dbReference>
<evidence type="ECO:0000256" key="4">
    <source>
        <dbReference type="ARBA" id="ARBA00023180"/>
    </source>
</evidence>
<evidence type="ECO:0000256" key="3">
    <source>
        <dbReference type="ARBA" id="ARBA00022801"/>
    </source>
</evidence>
<protein>
    <recommendedName>
        <fullName evidence="5">Carboxylic ester hydrolase</fullName>
        <ecNumber evidence="5">3.1.1.-</ecNumber>
    </recommendedName>
</protein>
<comment type="similarity">
    <text evidence="1 5">Belongs to the type-B carboxylesterase/lipase family.</text>
</comment>
<dbReference type="OMA" id="CCELEVR"/>
<evidence type="ECO:0000313" key="8">
    <source>
        <dbReference type="Proteomes" id="UP000198287"/>
    </source>
</evidence>
<dbReference type="InterPro" id="IPR019819">
    <property type="entry name" value="Carboxylesterase_B_CS"/>
</dbReference>
<keyword evidence="4" id="KW-0325">Glycoprotein</keyword>
<dbReference type="OrthoDB" id="19653at2759"/>
<name>A0A226DUP5_FOLCA</name>
<proteinExistence type="inferred from homology"/>